<dbReference type="InterPro" id="IPR003594">
    <property type="entry name" value="HATPase_dom"/>
</dbReference>
<dbReference type="InterPro" id="IPR038318">
    <property type="entry name" value="KdpD_sf"/>
</dbReference>
<feature type="domain" description="Histidine kinase" evidence="12">
    <location>
        <begin position="373"/>
        <end position="486"/>
    </location>
</feature>
<evidence type="ECO:0000256" key="4">
    <source>
        <dbReference type="ARBA" id="ARBA00022692"/>
    </source>
</evidence>
<dbReference type="PROSITE" id="PS50109">
    <property type="entry name" value="HIS_KIN"/>
    <property type="match status" value="1"/>
</dbReference>
<dbReference type="PANTHER" id="PTHR45569">
    <property type="entry name" value="SENSOR PROTEIN KDPD"/>
    <property type="match status" value="1"/>
</dbReference>
<gene>
    <name evidence="14" type="ORF">G5B36_15270</name>
    <name evidence="13" type="ORF">L0N08_00285</name>
</gene>
<evidence type="ECO:0000256" key="2">
    <source>
        <dbReference type="ARBA" id="ARBA00022553"/>
    </source>
</evidence>
<dbReference type="EMBL" id="JAKNGE010000001">
    <property type="protein sequence ID" value="MCG4743844.1"/>
    <property type="molecule type" value="Genomic_DNA"/>
</dbReference>
<keyword evidence="4 11" id="KW-0812">Transmembrane</keyword>
<reference evidence="13" key="3">
    <citation type="submission" date="2022-01" db="EMBL/GenBank/DDBJ databases">
        <title>Collection of gut derived symbiotic bacterial strains cultured from healthy donors.</title>
        <authorList>
            <person name="Lin H."/>
            <person name="Kohout C."/>
            <person name="Waligurski E."/>
            <person name="Pamer E.G."/>
        </authorList>
    </citation>
    <scope>NUCLEOTIDE SEQUENCE</scope>
    <source>
        <strain evidence="13">DFI.6.55</strain>
    </source>
</reference>
<evidence type="ECO:0000256" key="6">
    <source>
        <dbReference type="ARBA" id="ARBA00022777"/>
    </source>
</evidence>
<protein>
    <submittedName>
        <fullName evidence="13">DUF4118 domain-containing protein</fullName>
    </submittedName>
</protein>
<keyword evidence="7" id="KW-0067">ATP-binding</keyword>
<comment type="subcellular location">
    <subcellularLocation>
        <location evidence="1">Membrane</location>
        <topology evidence="1">Multi-pass membrane protein</topology>
    </subcellularLocation>
</comment>
<keyword evidence="9" id="KW-0902">Two-component regulatory system</keyword>
<accession>A0AAW5BSS4</accession>
<evidence type="ECO:0000256" key="9">
    <source>
        <dbReference type="ARBA" id="ARBA00023012"/>
    </source>
</evidence>
<dbReference type="InterPro" id="IPR036890">
    <property type="entry name" value="HATPase_C_sf"/>
</dbReference>
<feature type="transmembrane region" description="Helical" evidence="11">
    <location>
        <begin position="60"/>
        <end position="78"/>
    </location>
</feature>
<dbReference type="Proteomes" id="UP001299608">
    <property type="component" value="Unassembled WGS sequence"/>
</dbReference>
<sequence>MPGDRMAVKGFRRKMLAAAVIYGLATLLASGLWGIHMRAENIIMIYLISVIVMMIEIQEFIWGTAYTVVCILTFNFLFTEPRFTLRVNDPNYVVAMGIFMGVSAITGLLVSRLGEQVKLAQRNENRMEALLKISSGYLTLSGLENIVYHGIKSLYQAAGERCVVYVARGPGGLGTPYYIKSYFQEPGMLDNDTPAQWCYMNHTVCGANTGFYGDSGWVYLPIRNRDTCLGVIGVYTDGREIDDGHMVFINTVMSQMAMAIEKEGIPEKDGKYDMGPGGNGPRDGWKERMEQGLYRDFCLPMEDILKESDGLEPCLRLKLCTLYNRLRNAAVLLCLDRSVPGDKEHADLAEAAAGAVDFYGKAGRERILWIKKPQEPILVQGDRELLRQAVSNVLDNALIHTPAREKVYISLGREQGYGVLEVSDGGSGISFQELQRTLEQGRDSGSVLSGGLSVSRQILDKYRGSLVIKSSRYGGTAVILSLKLYGN</sequence>
<evidence type="ECO:0000256" key="8">
    <source>
        <dbReference type="ARBA" id="ARBA00022989"/>
    </source>
</evidence>
<evidence type="ECO:0000256" key="3">
    <source>
        <dbReference type="ARBA" id="ARBA00022679"/>
    </source>
</evidence>
<feature type="transmembrane region" description="Helical" evidence="11">
    <location>
        <begin position="15"/>
        <end position="33"/>
    </location>
</feature>
<evidence type="ECO:0000256" key="7">
    <source>
        <dbReference type="ARBA" id="ARBA00022840"/>
    </source>
</evidence>
<evidence type="ECO:0000256" key="11">
    <source>
        <dbReference type="SAM" id="Phobius"/>
    </source>
</evidence>
<reference evidence="14" key="2">
    <citation type="submission" date="2020-02" db="EMBL/GenBank/DDBJ databases">
        <authorList>
            <person name="Littmann E."/>
            <person name="Sorbara M."/>
        </authorList>
    </citation>
    <scope>NUCLEOTIDE SEQUENCE</scope>
    <source>
        <strain evidence="14">MSK.1.17</strain>
    </source>
</reference>
<keyword evidence="5" id="KW-0547">Nucleotide-binding</keyword>
<evidence type="ECO:0000313" key="15">
    <source>
        <dbReference type="Proteomes" id="UP000669239"/>
    </source>
</evidence>
<evidence type="ECO:0000256" key="10">
    <source>
        <dbReference type="ARBA" id="ARBA00023136"/>
    </source>
</evidence>
<dbReference type="SMART" id="SM00387">
    <property type="entry name" value="HATPase_c"/>
    <property type="match status" value="1"/>
</dbReference>
<proteinExistence type="predicted"/>
<organism evidence="13 16">
    <name type="scientific">Enterocloster aldenensis</name>
    <dbReference type="NCBI Taxonomy" id="358742"/>
    <lineage>
        <taxon>Bacteria</taxon>
        <taxon>Bacillati</taxon>
        <taxon>Bacillota</taxon>
        <taxon>Clostridia</taxon>
        <taxon>Lachnospirales</taxon>
        <taxon>Lachnospiraceae</taxon>
        <taxon>Enterocloster</taxon>
    </lineage>
</organism>
<evidence type="ECO:0000256" key="1">
    <source>
        <dbReference type="ARBA" id="ARBA00004141"/>
    </source>
</evidence>
<dbReference type="InterPro" id="IPR052023">
    <property type="entry name" value="Histidine_kinase_KdpD"/>
</dbReference>
<dbReference type="InterPro" id="IPR005467">
    <property type="entry name" value="His_kinase_dom"/>
</dbReference>
<evidence type="ECO:0000313" key="14">
    <source>
        <dbReference type="EMBL" id="NSJ50050.1"/>
    </source>
</evidence>
<name>A0AAW5BSS4_9FIRM</name>
<dbReference type="InterPro" id="IPR025201">
    <property type="entry name" value="KdpD_TM"/>
</dbReference>
<dbReference type="Proteomes" id="UP000669239">
    <property type="component" value="Unassembled WGS sequence"/>
</dbReference>
<feature type="transmembrane region" description="Helical" evidence="11">
    <location>
        <begin position="39"/>
        <end position="55"/>
    </location>
</feature>
<evidence type="ECO:0000256" key="5">
    <source>
        <dbReference type="ARBA" id="ARBA00022741"/>
    </source>
</evidence>
<evidence type="ECO:0000259" key="12">
    <source>
        <dbReference type="PROSITE" id="PS50109"/>
    </source>
</evidence>
<keyword evidence="2" id="KW-0597">Phosphoprotein</keyword>
<keyword evidence="8 11" id="KW-1133">Transmembrane helix</keyword>
<keyword evidence="15" id="KW-1185">Reference proteome</keyword>
<comment type="caution">
    <text evidence="13">The sequence shown here is derived from an EMBL/GenBank/DDBJ whole genome shotgun (WGS) entry which is preliminary data.</text>
</comment>
<feature type="transmembrane region" description="Helical" evidence="11">
    <location>
        <begin position="90"/>
        <end position="110"/>
    </location>
</feature>
<dbReference type="RefSeq" id="WP_165642326.1">
    <property type="nucleotide sequence ID" value="NZ_JAAITT010000021.1"/>
</dbReference>
<dbReference type="InterPro" id="IPR029016">
    <property type="entry name" value="GAF-like_dom_sf"/>
</dbReference>
<dbReference type="EMBL" id="JAAITT010000021">
    <property type="protein sequence ID" value="NSJ50050.1"/>
    <property type="molecule type" value="Genomic_DNA"/>
</dbReference>
<dbReference type="GO" id="GO:0005886">
    <property type="term" value="C:plasma membrane"/>
    <property type="evidence" value="ECO:0007669"/>
    <property type="project" value="TreeGrafter"/>
</dbReference>
<dbReference type="Pfam" id="PF13493">
    <property type="entry name" value="DUF4118"/>
    <property type="match status" value="1"/>
</dbReference>
<dbReference type="GO" id="GO:0000155">
    <property type="term" value="F:phosphorelay sensor kinase activity"/>
    <property type="evidence" value="ECO:0007669"/>
    <property type="project" value="TreeGrafter"/>
</dbReference>
<reference evidence="14 15" key="1">
    <citation type="journal article" date="2020" name="Cell Host Microbe">
        <title>Functional and Genomic Variation between Human-Derived Isolates of Lachnospiraceae Reveals Inter- and Intra-Species Diversity.</title>
        <authorList>
            <person name="Sorbara M.T."/>
            <person name="Littmann E.R."/>
            <person name="Fontana E."/>
            <person name="Moody T.U."/>
            <person name="Kohout C.E."/>
            <person name="Gjonbalaj M."/>
            <person name="Eaton V."/>
            <person name="Seok R."/>
            <person name="Leiner I.M."/>
            <person name="Pamer E.G."/>
        </authorList>
    </citation>
    <scope>NUCLEOTIDE SEQUENCE [LARGE SCALE GENOMIC DNA]</scope>
    <source>
        <strain evidence="14 15">MSK.1.17</strain>
    </source>
</reference>
<evidence type="ECO:0000313" key="13">
    <source>
        <dbReference type="EMBL" id="MCG4743844.1"/>
    </source>
</evidence>
<evidence type="ECO:0000313" key="16">
    <source>
        <dbReference type="Proteomes" id="UP001299608"/>
    </source>
</evidence>
<dbReference type="Gene3D" id="1.20.120.620">
    <property type="entry name" value="Backbone structure of the membrane domain of e. Coli histidine kinase receptor kdpd"/>
    <property type="match status" value="1"/>
</dbReference>
<keyword evidence="6" id="KW-0418">Kinase</keyword>
<dbReference type="SUPFAM" id="SSF55874">
    <property type="entry name" value="ATPase domain of HSP90 chaperone/DNA topoisomerase II/histidine kinase"/>
    <property type="match status" value="1"/>
</dbReference>
<dbReference type="SUPFAM" id="SSF55781">
    <property type="entry name" value="GAF domain-like"/>
    <property type="match status" value="1"/>
</dbReference>
<dbReference type="Gene3D" id="3.30.565.10">
    <property type="entry name" value="Histidine kinase-like ATPase, C-terminal domain"/>
    <property type="match status" value="1"/>
</dbReference>
<dbReference type="Gene3D" id="3.30.450.40">
    <property type="match status" value="1"/>
</dbReference>
<dbReference type="PANTHER" id="PTHR45569:SF1">
    <property type="entry name" value="SENSOR PROTEIN KDPD"/>
    <property type="match status" value="1"/>
</dbReference>
<keyword evidence="3" id="KW-0808">Transferase</keyword>
<dbReference type="GO" id="GO:0005524">
    <property type="term" value="F:ATP binding"/>
    <property type="evidence" value="ECO:0007669"/>
    <property type="project" value="UniProtKB-KW"/>
</dbReference>
<dbReference type="AlphaFoldDB" id="A0AAW5BSS4"/>
<keyword evidence="10 11" id="KW-0472">Membrane</keyword>
<dbReference type="Pfam" id="PF02518">
    <property type="entry name" value="HATPase_c"/>
    <property type="match status" value="1"/>
</dbReference>